<dbReference type="AlphaFoldDB" id="A0A1S6IUM2"/>
<dbReference type="Pfam" id="PF17295">
    <property type="entry name" value="DUF5348"/>
    <property type="match status" value="1"/>
</dbReference>
<evidence type="ECO:0000313" key="2">
    <source>
        <dbReference type="EMBL" id="AQS58434.1"/>
    </source>
</evidence>
<dbReference type="Proteomes" id="UP000189464">
    <property type="component" value="Chromosome"/>
</dbReference>
<organism evidence="2 3">
    <name type="scientific">Desulforamulus ferrireducens</name>
    <dbReference type="NCBI Taxonomy" id="1833852"/>
    <lineage>
        <taxon>Bacteria</taxon>
        <taxon>Bacillati</taxon>
        <taxon>Bacillota</taxon>
        <taxon>Clostridia</taxon>
        <taxon>Eubacteriales</taxon>
        <taxon>Peptococcaceae</taxon>
        <taxon>Desulforamulus</taxon>
    </lineage>
</organism>
<dbReference type="EMBL" id="CP019698">
    <property type="protein sequence ID" value="AQS58434.1"/>
    <property type="molecule type" value="Genomic_DNA"/>
</dbReference>
<dbReference type="InterPro" id="IPR035255">
    <property type="entry name" value="DUF5348"/>
</dbReference>
<keyword evidence="3" id="KW-1185">Reference proteome</keyword>
<dbReference type="KEGG" id="dfg:B0537_04615"/>
<feature type="domain" description="DUF5348" evidence="1">
    <location>
        <begin position="7"/>
        <end position="74"/>
    </location>
</feature>
<evidence type="ECO:0000313" key="3">
    <source>
        <dbReference type="Proteomes" id="UP000189464"/>
    </source>
</evidence>
<gene>
    <name evidence="2" type="ORF">B0537_04615</name>
</gene>
<name>A0A1S6IUM2_9FIRM</name>
<sequence>MIVNGVEMKYDPQQDRWVVVMGHREYGLHCGEYFEIWIGKTSIACRLELGNDWYIIMQGARFNLRTQDTYRVKI</sequence>
<dbReference type="Gene3D" id="2.40.10.390">
    <property type="match status" value="1"/>
</dbReference>
<protein>
    <recommendedName>
        <fullName evidence="1">DUF5348 domain-containing protein</fullName>
    </recommendedName>
</protein>
<dbReference type="OrthoDB" id="9554183at2"/>
<accession>A0A1S6IUM2</accession>
<evidence type="ECO:0000259" key="1">
    <source>
        <dbReference type="Pfam" id="PF17295"/>
    </source>
</evidence>
<reference evidence="2 3" key="1">
    <citation type="journal article" date="2016" name="Int. J. Syst. Evol. Microbiol.">
        <title>Desulfotomaculum ferrireducens sp. nov., a moderately thermophilic sulfate-reducing and dissimilatory Fe(III)-reducing bacterium isolated from compost.</title>
        <authorList>
            <person name="Yang G."/>
            <person name="Guo J."/>
            <person name="Zhuang L."/>
            <person name="Yuan Y."/>
            <person name="Zhou S."/>
        </authorList>
    </citation>
    <scope>NUCLEOTIDE SEQUENCE [LARGE SCALE GENOMIC DNA]</scope>
    <source>
        <strain evidence="2 3">GSS09</strain>
    </source>
</reference>
<proteinExistence type="predicted"/>
<dbReference type="STRING" id="1833852.B0537_04615"/>